<organism evidence="1 2">
    <name type="scientific">Ganoderma sinense ZZ0214-1</name>
    <dbReference type="NCBI Taxonomy" id="1077348"/>
    <lineage>
        <taxon>Eukaryota</taxon>
        <taxon>Fungi</taxon>
        <taxon>Dikarya</taxon>
        <taxon>Basidiomycota</taxon>
        <taxon>Agaricomycotina</taxon>
        <taxon>Agaricomycetes</taxon>
        <taxon>Polyporales</taxon>
        <taxon>Polyporaceae</taxon>
        <taxon>Ganoderma</taxon>
    </lineage>
</organism>
<reference evidence="1 2" key="1">
    <citation type="journal article" date="2015" name="Sci. Rep.">
        <title>Chromosome-level genome map provides insights into diverse defense mechanisms in the medicinal fungus Ganoderma sinense.</title>
        <authorList>
            <person name="Zhu Y."/>
            <person name="Xu J."/>
            <person name="Sun C."/>
            <person name="Zhou S."/>
            <person name="Xu H."/>
            <person name="Nelson D.R."/>
            <person name="Qian J."/>
            <person name="Song J."/>
            <person name="Luo H."/>
            <person name="Xiang L."/>
            <person name="Li Y."/>
            <person name="Xu Z."/>
            <person name="Ji A."/>
            <person name="Wang L."/>
            <person name="Lu S."/>
            <person name="Hayward A."/>
            <person name="Sun W."/>
            <person name="Li X."/>
            <person name="Schwartz D.C."/>
            <person name="Wang Y."/>
            <person name="Chen S."/>
        </authorList>
    </citation>
    <scope>NUCLEOTIDE SEQUENCE [LARGE SCALE GENOMIC DNA]</scope>
    <source>
        <strain evidence="1 2">ZZ0214-1</strain>
    </source>
</reference>
<protein>
    <recommendedName>
        <fullName evidence="3">F-box domain-containing protein</fullName>
    </recommendedName>
</protein>
<accession>A0A2G8S1W3</accession>
<sequence length="349" mass="38704">MRGQNSLRYPVELWESVIDYCNDPGLRPRVNYPALRACALVCRNWRSRSQFNLLQAVAFSKASQVDLLLQTIELRPPFADCIHSIAIDDNADGYIPFAHPSLRRLRACMKLDVAAVDWTKYPPTTLDLIPLFTGITDLSLSFDHLAYSAAFRVVWTIPGLRTLAITGVGKKPIRGTIGESLGALALRRKPNVCVELKTLLINEPFLSLVDGFPPRGAFGEAITCIQLQVSRRHGISETMRRFIYGGLPQLDSLQISISEGPRPKGYGLGHTFTGLSSVIPRPGDVFRGRVLHLSLPFDSSYGASRTEFLNILHEALLARAQCEIGKEPETEGCFHCNHASTRVDLHPVD</sequence>
<proteinExistence type="predicted"/>
<name>A0A2G8S1W3_9APHY</name>
<dbReference type="Proteomes" id="UP000230002">
    <property type="component" value="Unassembled WGS sequence"/>
</dbReference>
<dbReference type="AlphaFoldDB" id="A0A2G8S1W3"/>
<keyword evidence="2" id="KW-1185">Reference proteome</keyword>
<evidence type="ECO:0008006" key="3">
    <source>
        <dbReference type="Google" id="ProtNLM"/>
    </source>
</evidence>
<comment type="caution">
    <text evidence="1">The sequence shown here is derived from an EMBL/GenBank/DDBJ whole genome shotgun (WGS) entry which is preliminary data.</text>
</comment>
<gene>
    <name evidence="1" type="ORF">GSI_10908</name>
</gene>
<evidence type="ECO:0000313" key="2">
    <source>
        <dbReference type="Proteomes" id="UP000230002"/>
    </source>
</evidence>
<dbReference type="OrthoDB" id="2755073at2759"/>
<dbReference type="EMBL" id="AYKW01000034">
    <property type="protein sequence ID" value="PIL27755.1"/>
    <property type="molecule type" value="Genomic_DNA"/>
</dbReference>
<evidence type="ECO:0000313" key="1">
    <source>
        <dbReference type="EMBL" id="PIL27755.1"/>
    </source>
</evidence>